<keyword evidence="10" id="KW-0378">Hydrolase</keyword>
<gene>
    <name evidence="16" type="ORF">GW587_29015</name>
</gene>
<evidence type="ECO:0000256" key="4">
    <source>
        <dbReference type="ARBA" id="ARBA00010136"/>
    </source>
</evidence>
<dbReference type="Gene3D" id="2.60.40.1730">
    <property type="entry name" value="tricorn interacting facor f3 domain"/>
    <property type="match status" value="1"/>
</dbReference>
<comment type="cofactor">
    <cofactor evidence="2">
        <name>Zn(2+)</name>
        <dbReference type="ChEBI" id="CHEBI:29105"/>
    </cofactor>
</comment>
<dbReference type="CDD" id="cd09603">
    <property type="entry name" value="M1_APN_like"/>
    <property type="match status" value="1"/>
</dbReference>
<evidence type="ECO:0000256" key="10">
    <source>
        <dbReference type="ARBA" id="ARBA00022801"/>
    </source>
</evidence>
<protein>
    <recommendedName>
        <fullName evidence="6">Aminopeptidase N</fullName>
        <ecNumber evidence="5">3.4.11.2</ecNumber>
    </recommendedName>
</protein>
<feature type="signal peptide" evidence="13">
    <location>
        <begin position="1"/>
        <end position="22"/>
    </location>
</feature>
<keyword evidence="11" id="KW-0862">Zinc</keyword>
<feature type="domain" description="Peptidase M1 membrane alanine aminopeptidase" evidence="14">
    <location>
        <begin position="322"/>
        <end position="435"/>
    </location>
</feature>
<keyword evidence="12" id="KW-0482">Metalloprotease</keyword>
<proteinExistence type="inferred from homology"/>
<comment type="caution">
    <text evidence="16">The sequence shown here is derived from an EMBL/GenBank/DDBJ whole genome shotgun (WGS) entry which is preliminary data.</text>
</comment>
<dbReference type="EC" id="3.4.11.2" evidence="5"/>
<dbReference type="InterPro" id="IPR034015">
    <property type="entry name" value="M1_LTA4H"/>
</dbReference>
<accession>A0ABX0FU97</accession>
<dbReference type="InterPro" id="IPR027268">
    <property type="entry name" value="Peptidase_M4/M1_CTD_sf"/>
</dbReference>
<comment type="catalytic activity">
    <reaction evidence="1">
        <text>Release of an N-terminal amino acid, Xaa-|-Yaa- from a peptide, amide or arylamide. Xaa is preferably Ala, but may be most amino acids including Pro (slow action). When a terminal hydrophobic residue is followed by a prolyl residue, the two may be released as an intact Xaa-Pro dipeptide.</text>
        <dbReference type="EC" id="3.4.11.2"/>
    </reaction>
</comment>
<dbReference type="PANTHER" id="PTHR45726:SF3">
    <property type="entry name" value="LEUKOTRIENE A-4 HYDROLASE"/>
    <property type="match status" value="1"/>
</dbReference>
<dbReference type="Gene3D" id="1.10.390.10">
    <property type="entry name" value="Neutral Protease Domain 2"/>
    <property type="match status" value="1"/>
</dbReference>
<dbReference type="RefSeq" id="WP_166108402.1">
    <property type="nucleotide sequence ID" value="NZ_JAADJT010000020.1"/>
</dbReference>
<keyword evidence="8" id="KW-0645">Protease</keyword>
<dbReference type="PANTHER" id="PTHR45726">
    <property type="entry name" value="LEUKOTRIENE A-4 HYDROLASE"/>
    <property type="match status" value="1"/>
</dbReference>
<evidence type="ECO:0000259" key="15">
    <source>
        <dbReference type="Pfam" id="PF17900"/>
    </source>
</evidence>
<keyword evidence="17" id="KW-1185">Reference proteome</keyword>
<evidence type="ECO:0000256" key="8">
    <source>
        <dbReference type="ARBA" id="ARBA00022670"/>
    </source>
</evidence>
<evidence type="ECO:0000256" key="3">
    <source>
        <dbReference type="ARBA" id="ARBA00004496"/>
    </source>
</evidence>
<dbReference type="InterPro" id="IPR001930">
    <property type="entry name" value="Peptidase_M1"/>
</dbReference>
<evidence type="ECO:0000256" key="7">
    <source>
        <dbReference type="ARBA" id="ARBA00022490"/>
    </source>
</evidence>
<evidence type="ECO:0000313" key="17">
    <source>
        <dbReference type="Proteomes" id="UP000666369"/>
    </source>
</evidence>
<dbReference type="InterPro" id="IPR014782">
    <property type="entry name" value="Peptidase_M1_dom"/>
</dbReference>
<sequence length="569" mass="63305">MTRLPLYLAASAVLAGCASTQAPVTEFTSNSGNPRAPEQLAVTFETVDLALRVDPATQSISGDAALTFLLKEPLTRIAVELDRNLPVDAASVDGVALAPSAISNPDGRLYLTLPTPLAAGARTTVRIRYHGVPHVAKRAPWDGAFMWSKTEDGQPWISTTVEGEGCDMFWPCIDHPMGKPQLIDLHISVPSPLVVAGNGIALGMDEKDGWRTYNWRAKNPSTYGVALNIGPYEMLSADYASRYGNTIPLRMWYLKGHDKQAQGLFSEFAPMLDFFERRIGPYPFGDEKMGVVETPHLGMEHQTINAYGNGYAKSAYGYDWLLHHELSHEWFGNQMTNADWDDMWLHEGFGSYMQPLYLQSLRGEMEFQAELFNQRKAIKNKAAVVSGKSMRIEDVYDAERGGPGNDIYVKGSLILHTLRNLIGDDAFFRATRRMVYGSETPAPGNFQPRWSSSKEFIGFANQASGRDLGWFFDAYLYHAALPELVEERSGDKLKLSWKLKDGGAFPMPLEVRVDERVEKLAMTDGKGELTLPAGAGYTIDPASRVLRQQAHIEEWQRAEEARKKKAKKS</sequence>
<dbReference type="EMBL" id="JAADJT010000020">
    <property type="protein sequence ID" value="NGZ88281.1"/>
    <property type="molecule type" value="Genomic_DNA"/>
</dbReference>
<dbReference type="Pfam" id="PF01433">
    <property type="entry name" value="Peptidase_M1"/>
    <property type="match status" value="1"/>
</dbReference>
<evidence type="ECO:0000256" key="9">
    <source>
        <dbReference type="ARBA" id="ARBA00022723"/>
    </source>
</evidence>
<comment type="similarity">
    <text evidence="4">Belongs to the peptidase M1 family.</text>
</comment>
<dbReference type="PRINTS" id="PR00756">
    <property type="entry name" value="ALADIPTASE"/>
</dbReference>
<evidence type="ECO:0000259" key="14">
    <source>
        <dbReference type="Pfam" id="PF01433"/>
    </source>
</evidence>
<evidence type="ECO:0000256" key="5">
    <source>
        <dbReference type="ARBA" id="ARBA00012564"/>
    </source>
</evidence>
<feature type="domain" description="Aminopeptidase N-like N-terminal" evidence="15">
    <location>
        <begin position="48"/>
        <end position="222"/>
    </location>
</feature>
<feature type="chain" id="PRO_5046363988" description="Aminopeptidase N" evidence="13">
    <location>
        <begin position="23"/>
        <end position="569"/>
    </location>
</feature>
<evidence type="ECO:0000256" key="1">
    <source>
        <dbReference type="ARBA" id="ARBA00000098"/>
    </source>
</evidence>
<dbReference type="SUPFAM" id="SSF55486">
    <property type="entry name" value="Metalloproteases ('zincins'), catalytic domain"/>
    <property type="match status" value="1"/>
</dbReference>
<keyword evidence="7" id="KW-0963">Cytoplasm</keyword>
<reference evidence="17" key="2">
    <citation type="submission" date="2023-07" db="EMBL/GenBank/DDBJ databases">
        <title>Duganella aceri sp. nov., isolated from tree sap.</title>
        <authorList>
            <person name="Kim I.S."/>
        </authorList>
    </citation>
    <scope>NUCLEOTIDE SEQUENCE [LARGE SCALE GENOMIC DNA]</scope>
    <source>
        <strain evidence="17">SAP-35</strain>
    </source>
</reference>
<evidence type="ECO:0000256" key="12">
    <source>
        <dbReference type="ARBA" id="ARBA00023049"/>
    </source>
</evidence>
<evidence type="ECO:0000256" key="13">
    <source>
        <dbReference type="SAM" id="SignalP"/>
    </source>
</evidence>
<dbReference type="SUPFAM" id="SSF63737">
    <property type="entry name" value="Leukotriene A4 hydrolase N-terminal domain"/>
    <property type="match status" value="1"/>
</dbReference>
<dbReference type="InterPro" id="IPR042097">
    <property type="entry name" value="Aminopeptidase_N-like_N_sf"/>
</dbReference>
<dbReference type="Proteomes" id="UP000666369">
    <property type="component" value="Unassembled WGS sequence"/>
</dbReference>
<dbReference type="Pfam" id="PF17900">
    <property type="entry name" value="Peptidase_M1_N"/>
    <property type="match status" value="1"/>
</dbReference>
<dbReference type="InterPro" id="IPR045357">
    <property type="entry name" value="Aminopeptidase_N-like_N"/>
</dbReference>
<evidence type="ECO:0000256" key="11">
    <source>
        <dbReference type="ARBA" id="ARBA00022833"/>
    </source>
</evidence>
<keyword evidence="9" id="KW-0479">Metal-binding</keyword>
<evidence type="ECO:0000256" key="2">
    <source>
        <dbReference type="ARBA" id="ARBA00001947"/>
    </source>
</evidence>
<reference evidence="16 17" key="1">
    <citation type="submission" date="2020-01" db="EMBL/GenBank/DDBJ databases">
        <authorList>
            <person name="Lee S.D."/>
        </authorList>
    </citation>
    <scope>NUCLEOTIDE SEQUENCE [LARGE SCALE GENOMIC DNA]</scope>
    <source>
        <strain evidence="16 17">SAP-35</strain>
    </source>
</reference>
<dbReference type="PROSITE" id="PS51257">
    <property type="entry name" value="PROKAR_LIPOPROTEIN"/>
    <property type="match status" value="1"/>
</dbReference>
<comment type="subcellular location">
    <subcellularLocation>
        <location evidence="3">Cytoplasm</location>
    </subcellularLocation>
</comment>
<name>A0ABX0FU97_9BURK</name>
<evidence type="ECO:0000313" key="16">
    <source>
        <dbReference type="EMBL" id="NGZ88281.1"/>
    </source>
</evidence>
<evidence type="ECO:0000256" key="6">
    <source>
        <dbReference type="ARBA" id="ARBA00015611"/>
    </source>
</evidence>
<organism evidence="16 17">
    <name type="scientific">Duganella aceris</name>
    <dbReference type="NCBI Taxonomy" id="2703883"/>
    <lineage>
        <taxon>Bacteria</taxon>
        <taxon>Pseudomonadati</taxon>
        <taxon>Pseudomonadota</taxon>
        <taxon>Betaproteobacteria</taxon>
        <taxon>Burkholderiales</taxon>
        <taxon>Oxalobacteraceae</taxon>
        <taxon>Telluria group</taxon>
        <taxon>Duganella</taxon>
    </lineage>
</organism>
<keyword evidence="13" id="KW-0732">Signal</keyword>